<dbReference type="Gene3D" id="3.40.1080.10">
    <property type="entry name" value="Glutaconate Coenzyme A-transferase"/>
    <property type="match status" value="2"/>
</dbReference>
<proteinExistence type="predicted"/>
<keyword evidence="1" id="KW-0808">Transferase</keyword>
<dbReference type="PROSITE" id="PS01274">
    <property type="entry name" value="COA_TRANSF_2"/>
    <property type="match status" value="1"/>
</dbReference>
<evidence type="ECO:0000313" key="4">
    <source>
        <dbReference type="Proteomes" id="UP000309038"/>
    </source>
</evidence>
<feature type="compositionally biased region" description="Low complexity" evidence="2">
    <location>
        <begin position="175"/>
        <end position="196"/>
    </location>
</feature>
<dbReference type="Proteomes" id="UP000309038">
    <property type="component" value="Unassembled WGS sequence"/>
</dbReference>
<organism evidence="3 4">
    <name type="scientific">Hermanssonia centrifuga</name>
    <dbReference type="NCBI Taxonomy" id="98765"/>
    <lineage>
        <taxon>Eukaryota</taxon>
        <taxon>Fungi</taxon>
        <taxon>Dikarya</taxon>
        <taxon>Basidiomycota</taxon>
        <taxon>Agaricomycotina</taxon>
        <taxon>Agaricomycetes</taxon>
        <taxon>Polyporales</taxon>
        <taxon>Meruliaceae</taxon>
        <taxon>Hermanssonia</taxon>
    </lineage>
</organism>
<dbReference type="InterPro" id="IPR004165">
    <property type="entry name" value="CoA_trans_fam_I"/>
</dbReference>
<evidence type="ECO:0000256" key="1">
    <source>
        <dbReference type="ARBA" id="ARBA00022679"/>
    </source>
</evidence>
<dbReference type="Pfam" id="PF01144">
    <property type="entry name" value="CoA_trans"/>
    <property type="match status" value="2"/>
</dbReference>
<evidence type="ECO:0000256" key="2">
    <source>
        <dbReference type="SAM" id="MobiDB-lite"/>
    </source>
</evidence>
<dbReference type="PANTHER" id="PTHR13707">
    <property type="entry name" value="KETOACID-COENZYME A TRANSFERASE"/>
    <property type="match status" value="1"/>
</dbReference>
<evidence type="ECO:0008006" key="5">
    <source>
        <dbReference type="Google" id="ProtNLM"/>
    </source>
</evidence>
<feature type="region of interest" description="Disordered" evidence="2">
    <location>
        <begin position="174"/>
        <end position="206"/>
    </location>
</feature>
<dbReference type="FunFam" id="3.40.1080.10:FF:000001">
    <property type="entry name" value="Succinyl-coa:3-ketoacid-coenzyme a transferase subunit b"/>
    <property type="match status" value="1"/>
</dbReference>
<dbReference type="NCBIfam" id="TIGR02428">
    <property type="entry name" value="pcaJ_scoB_fam"/>
    <property type="match status" value="1"/>
</dbReference>
<dbReference type="GO" id="GO:0008410">
    <property type="term" value="F:CoA-transferase activity"/>
    <property type="evidence" value="ECO:0007669"/>
    <property type="project" value="InterPro"/>
</dbReference>
<dbReference type="AlphaFoldDB" id="A0A4V3XAS0"/>
<dbReference type="EMBL" id="SGPJ01000088">
    <property type="protein sequence ID" value="THG99222.1"/>
    <property type="molecule type" value="Genomic_DNA"/>
</dbReference>
<evidence type="ECO:0000313" key="3">
    <source>
        <dbReference type="EMBL" id="THG99222.1"/>
    </source>
</evidence>
<dbReference type="InterPro" id="IPR037171">
    <property type="entry name" value="NagB/RpiA_transferase-like"/>
</dbReference>
<dbReference type="InterPro" id="IPR012791">
    <property type="entry name" value="3-oxoacid_CoA-transf_B"/>
</dbReference>
<dbReference type="SUPFAM" id="SSF100950">
    <property type="entry name" value="NagB/RpiA/CoA transferase-like"/>
    <property type="match status" value="2"/>
</dbReference>
<sequence length="719" mass="76629">MLTKSLGSAPFTDSIFATSKADLTAAAYDRHRVSLAAPKPMSAREKEMEEMRLAELRASSGGNGGGYQGSRARTSHVGTGVGLNWGSDVEDAVKSLADNHTEQVAVISHWYYPQCPTVVRRNWDLNYLLQNPTAKSLLHSANSQPDLLVSRKIETSDPNELNERYLQGELGHVLAKGSPDDASGSGSANASGTSTPQPDAEKRTSPAPVVVAWRLYSTATDDVVPNKRKVWDSVDEAIKDIKSGDVLLSGGFGLCGTPDTLIGALAQRKDINTLTAISNNVGSGEKGLGKLLHTGQIDKMMASYIGGNKHFESLYLTGQISLELIPQGTLVGRLRAHAAGIPAFFTPTGASTAVEFGSIPIRYNEGGVKAGVKIPGNKKEAREFGGRRYLMEPAIVGDVAFVRAWKVDEVGNCVFRYTQNNFSATMARNAKLTIVEAENIVPIGSLSPNAIHVPGIYVDRIVKATAPKEIEFATIATEPSSESSKVVEGTETAAPVKQLVLEQRHRIAKRAAKELKDGFHVNLGIGMPTLVPEFLEPDVKVWLQSENGILGMGPYPTKKQLDADIINAGKETVTLLPGASVFDSAESFDMIRGGHIDVAILGAMQVSQAGDIANFMIPGKMVKGIGGAMDLVSNPDRTKVVVVMEHCAKDGSPKILDTCSLPLTGARSVSLIITELAVFDVDRAKGELTLRELAEGVSLEEVKAKTGCSFNVGSGVGKM</sequence>
<reference evidence="3 4" key="1">
    <citation type="submission" date="2019-02" db="EMBL/GenBank/DDBJ databases">
        <title>Genome sequencing of the rare red list fungi Phlebia centrifuga.</title>
        <authorList>
            <person name="Buettner E."/>
            <person name="Kellner H."/>
        </authorList>
    </citation>
    <scope>NUCLEOTIDE SEQUENCE [LARGE SCALE GENOMIC DNA]</scope>
    <source>
        <strain evidence="3 4">DSM 108282</strain>
    </source>
</reference>
<comment type="caution">
    <text evidence="3">The sequence shown here is derived from an EMBL/GenBank/DDBJ whole genome shotgun (WGS) entry which is preliminary data.</text>
</comment>
<dbReference type="SMART" id="SM00882">
    <property type="entry name" value="CoA_trans"/>
    <property type="match status" value="2"/>
</dbReference>
<dbReference type="PANTHER" id="PTHR13707:SF60">
    <property type="entry name" value="ACETATE COA-TRANSFERASE SUBUNIT ALPHA"/>
    <property type="match status" value="1"/>
</dbReference>
<protein>
    <recommendedName>
        <fullName evidence="5">3-oxoacid CoA-transferase</fullName>
    </recommendedName>
</protein>
<accession>A0A4V3XAS0</accession>
<name>A0A4V3XAS0_9APHY</name>
<gene>
    <name evidence="3" type="ORF">EW026_g3092</name>
</gene>
<dbReference type="InterPro" id="IPR004164">
    <property type="entry name" value="CoA_transf_AS"/>
</dbReference>
<keyword evidence="4" id="KW-1185">Reference proteome</keyword>